<accession>A0ABU2EL94</accession>
<dbReference type="InterPro" id="IPR011006">
    <property type="entry name" value="CheY-like_superfamily"/>
</dbReference>
<dbReference type="RefSeq" id="WP_232729682.1">
    <property type="nucleotide sequence ID" value="NZ_JAVLSJ010000004.1"/>
</dbReference>
<evidence type="ECO:0000256" key="1">
    <source>
        <dbReference type="ARBA" id="ARBA00022553"/>
    </source>
</evidence>
<dbReference type="PANTHER" id="PTHR44591">
    <property type="entry name" value="STRESS RESPONSE REGULATOR PROTEIN 1"/>
    <property type="match status" value="1"/>
</dbReference>
<organism evidence="4 5">
    <name type="scientific">Herbaspirillum huttiense subsp. lycopersici</name>
    <dbReference type="NCBI Taxonomy" id="3074428"/>
    <lineage>
        <taxon>Bacteria</taxon>
        <taxon>Pseudomonadati</taxon>
        <taxon>Pseudomonadota</taxon>
        <taxon>Betaproteobacteria</taxon>
        <taxon>Burkholderiales</taxon>
        <taxon>Oxalobacteraceae</taxon>
        <taxon>Herbaspirillum</taxon>
    </lineage>
</organism>
<evidence type="ECO:0000256" key="2">
    <source>
        <dbReference type="PROSITE-ProRule" id="PRU00169"/>
    </source>
</evidence>
<dbReference type="Pfam" id="PF00072">
    <property type="entry name" value="Response_reg"/>
    <property type="match status" value="1"/>
</dbReference>
<keyword evidence="5" id="KW-1185">Reference proteome</keyword>
<evidence type="ECO:0000259" key="3">
    <source>
        <dbReference type="PROSITE" id="PS50110"/>
    </source>
</evidence>
<dbReference type="SMART" id="SM00448">
    <property type="entry name" value="REC"/>
    <property type="match status" value="1"/>
</dbReference>
<feature type="modified residue" description="4-aspartylphosphate" evidence="2">
    <location>
        <position position="59"/>
    </location>
</feature>
<dbReference type="PROSITE" id="PS50110">
    <property type="entry name" value="RESPONSE_REGULATORY"/>
    <property type="match status" value="1"/>
</dbReference>
<dbReference type="Gene3D" id="3.40.50.2300">
    <property type="match status" value="1"/>
</dbReference>
<dbReference type="InterPro" id="IPR050595">
    <property type="entry name" value="Bact_response_regulator"/>
</dbReference>
<evidence type="ECO:0000313" key="5">
    <source>
        <dbReference type="Proteomes" id="UP001246576"/>
    </source>
</evidence>
<sequence>MVATISKAPTVMVVEDHPESREMLCGILQQGGLQVVAAADGVDAIAQMQEQAPSLVLTDLRMPRMDGMELARYIKSHERFSPIPVVLISAHLPAASARIPTIAAFLLKPCSVDHLLGTVTGLLRQHAQSQAQWSFQV</sequence>
<dbReference type="SUPFAM" id="SSF52172">
    <property type="entry name" value="CheY-like"/>
    <property type="match status" value="1"/>
</dbReference>
<dbReference type="GeneID" id="90166142"/>
<dbReference type="Proteomes" id="UP001246576">
    <property type="component" value="Unassembled WGS sequence"/>
</dbReference>
<feature type="domain" description="Response regulatory" evidence="3">
    <location>
        <begin position="10"/>
        <end position="123"/>
    </location>
</feature>
<protein>
    <submittedName>
        <fullName evidence="4">Response regulator</fullName>
    </submittedName>
</protein>
<name>A0ABU2EL94_9BURK</name>
<evidence type="ECO:0000313" key="4">
    <source>
        <dbReference type="EMBL" id="MDR9848542.1"/>
    </source>
</evidence>
<comment type="caution">
    <text evidence="4">The sequence shown here is derived from an EMBL/GenBank/DDBJ whole genome shotgun (WGS) entry which is preliminary data.</text>
</comment>
<dbReference type="EMBL" id="JAVLSJ010000004">
    <property type="protein sequence ID" value="MDR9848542.1"/>
    <property type="molecule type" value="Genomic_DNA"/>
</dbReference>
<dbReference type="InterPro" id="IPR001789">
    <property type="entry name" value="Sig_transdc_resp-reg_receiver"/>
</dbReference>
<dbReference type="PANTHER" id="PTHR44591:SF3">
    <property type="entry name" value="RESPONSE REGULATORY DOMAIN-CONTAINING PROTEIN"/>
    <property type="match status" value="1"/>
</dbReference>
<gene>
    <name evidence="4" type="ORF">RI048_09980</name>
</gene>
<dbReference type="CDD" id="cd00156">
    <property type="entry name" value="REC"/>
    <property type="match status" value="1"/>
</dbReference>
<proteinExistence type="predicted"/>
<keyword evidence="1 2" id="KW-0597">Phosphoprotein</keyword>
<reference evidence="4" key="1">
    <citation type="submission" date="2023-09" db="EMBL/GenBank/DDBJ databases">
        <title>Description of first Herbaspirillum huttiense subsp. nephrolepsisexaltata and Herbaspirillum huttiense subsp. lycopersicon.</title>
        <authorList>
            <person name="Poudel M."/>
            <person name="Sharma A."/>
            <person name="Goss E."/>
            <person name="Tapia J.H."/>
            <person name="Harmon C.M."/>
            <person name="Jones J.B."/>
        </authorList>
    </citation>
    <scope>NUCLEOTIDE SEQUENCE</scope>
    <source>
        <strain evidence="4">SE1</strain>
    </source>
</reference>